<feature type="compositionally biased region" description="Basic residues" evidence="1">
    <location>
        <begin position="9"/>
        <end position="32"/>
    </location>
</feature>
<reference evidence="2" key="1">
    <citation type="submission" date="2021-09" db="EMBL/GenBank/DDBJ databases">
        <authorList>
            <consortium name="Pathogen Informatics"/>
        </authorList>
    </citation>
    <scope>NUCLEOTIDE SEQUENCE</scope>
</reference>
<dbReference type="Proteomes" id="UP000746747">
    <property type="component" value="Unassembled WGS sequence"/>
</dbReference>
<feature type="compositionally biased region" description="Low complexity" evidence="1">
    <location>
        <begin position="47"/>
        <end position="66"/>
    </location>
</feature>
<name>A0A8J2LVF1_9BILA</name>
<feature type="compositionally biased region" description="Low complexity" evidence="1">
    <location>
        <begin position="81"/>
        <end position="91"/>
    </location>
</feature>
<gene>
    <name evidence="2" type="ORF">CJOHNSTONI_LOCUS213</name>
</gene>
<evidence type="ECO:0000313" key="2">
    <source>
        <dbReference type="EMBL" id="CAG9529651.1"/>
    </source>
</evidence>
<feature type="region of interest" description="Disordered" evidence="1">
    <location>
        <begin position="1"/>
        <end position="93"/>
    </location>
</feature>
<organism evidence="2 3">
    <name type="scientific">Cercopithifilaria johnstoni</name>
    <dbReference type="NCBI Taxonomy" id="2874296"/>
    <lineage>
        <taxon>Eukaryota</taxon>
        <taxon>Metazoa</taxon>
        <taxon>Ecdysozoa</taxon>
        <taxon>Nematoda</taxon>
        <taxon>Chromadorea</taxon>
        <taxon>Rhabditida</taxon>
        <taxon>Spirurina</taxon>
        <taxon>Spiruromorpha</taxon>
        <taxon>Filarioidea</taxon>
        <taxon>Onchocercidae</taxon>
        <taxon>Cercopithifilaria</taxon>
    </lineage>
</organism>
<accession>A0A8J2LVF1</accession>
<dbReference type="EMBL" id="CAKAEH010000050">
    <property type="protein sequence ID" value="CAG9529651.1"/>
    <property type="molecule type" value="Genomic_DNA"/>
</dbReference>
<comment type="caution">
    <text evidence="2">The sequence shown here is derived from an EMBL/GenBank/DDBJ whole genome shotgun (WGS) entry which is preliminary data.</text>
</comment>
<protein>
    <submittedName>
        <fullName evidence="2">Uncharacterized protein</fullName>
    </submittedName>
</protein>
<evidence type="ECO:0000313" key="3">
    <source>
        <dbReference type="Proteomes" id="UP000746747"/>
    </source>
</evidence>
<dbReference type="AlphaFoldDB" id="A0A8J2LVF1"/>
<keyword evidence="3" id="KW-1185">Reference proteome</keyword>
<proteinExistence type="predicted"/>
<sequence>MISAVNSFHPKKKHYYRRNHHHHHHNRHRHRTMPQLRHQPSNSVFMTASSRTATQQSQSHPRSSPQIYPTTATFNNDDNDNNNPQPNNNDNLSHQQWLVNISLLLSFV</sequence>
<evidence type="ECO:0000256" key="1">
    <source>
        <dbReference type="SAM" id="MobiDB-lite"/>
    </source>
</evidence>